<name>A0A8E2JW29_9PEZI</name>
<dbReference type="Gene3D" id="3.40.50.720">
    <property type="entry name" value="NAD(P)-binding Rossmann-like Domain"/>
    <property type="match status" value="1"/>
</dbReference>
<evidence type="ECO:0000313" key="5">
    <source>
        <dbReference type="Proteomes" id="UP000250140"/>
    </source>
</evidence>
<evidence type="ECO:0000256" key="1">
    <source>
        <dbReference type="ARBA" id="ARBA00006328"/>
    </source>
</evidence>
<dbReference type="PANTHER" id="PTHR42748">
    <property type="entry name" value="NITROGEN METABOLITE REPRESSION PROTEIN NMRA FAMILY MEMBER"/>
    <property type="match status" value="1"/>
</dbReference>
<sequence length="317" mass="34665">MSDKLVSVVGATGAQGGSVISALRKDGTFSIRAITRNPNSDAAKALSSQGVEVVKADVNDYDSLVAAFSGSYAVYAVTDFFEPFGKLGPKGAVEIEVQQGVNLVKAAAATSTLEHYIWSTLPNGKKITNGKFVVPHFEAKNQIDDYIRSDAALLSKTTFLWVTFYAQNFYFPMFTPIHVPTAEKYIQVQNTPPSVSILSIGDARANVGVFVKAILTQPEKTLPAKFVLACVEETTAGDMLQTWAKAQGKTAQYVQIDDKAYFDIWPMWAEEIGLMMQFWDAEGGNSWSGEAEILTKEDLNINERLVGIEEAFTTLKF</sequence>
<dbReference type="PANTHER" id="PTHR42748:SF28">
    <property type="entry name" value="NMRA-LIKE DOMAIN-CONTAINING PROTEIN"/>
    <property type="match status" value="1"/>
</dbReference>
<feature type="domain" description="NmrA-like" evidence="3">
    <location>
        <begin position="3"/>
        <end position="281"/>
    </location>
</feature>
<reference evidence="4 5" key="1">
    <citation type="journal article" date="2016" name="Nat. Commun.">
        <title>Ectomycorrhizal ecology is imprinted in the genome of the dominant symbiotic fungus Cenococcum geophilum.</title>
        <authorList>
            <consortium name="DOE Joint Genome Institute"/>
            <person name="Peter M."/>
            <person name="Kohler A."/>
            <person name="Ohm R.A."/>
            <person name="Kuo A."/>
            <person name="Krutzmann J."/>
            <person name="Morin E."/>
            <person name="Arend M."/>
            <person name="Barry K.W."/>
            <person name="Binder M."/>
            <person name="Choi C."/>
            <person name="Clum A."/>
            <person name="Copeland A."/>
            <person name="Grisel N."/>
            <person name="Haridas S."/>
            <person name="Kipfer T."/>
            <person name="LaButti K."/>
            <person name="Lindquist E."/>
            <person name="Lipzen A."/>
            <person name="Maire R."/>
            <person name="Meier B."/>
            <person name="Mihaltcheva S."/>
            <person name="Molinier V."/>
            <person name="Murat C."/>
            <person name="Poggeler S."/>
            <person name="Quandt C.A."/>
            <person name="Sperisen C."/>
            <person name="Tritt A."/>
            <person name="Tisserant E."/>
            <person name="Crous P.W."/>
            <person name="Henrissat B."/>
            <person name="Nehls U."/>
            <person name="Egli S."/>
            <person name="Spatafora J.W."/>
            <person name="Grigoriev I.V."/>
            <person name="Martin F.M."/>
        </authorList>
    </citation>
    <scope>NUCLEOTIDE SEQUENCE [LARGE SCALE GENOMIC DNA]</scope>
    <source>
        <strain evidence="4 5">CBS 207.34</strain>
    </source>
</reference>
<proteinExistence type="inferred from homology"/>
<dbReference type="EMBL" id="KV748986">
    <property type="protein sequence ID" value="OCL11810.1"/>
    <property type="molecule type" value="Genomic_DNA"/>
</dbReference>
<comment type="similarity">
    <text evidence="1">Belongs to the NmrA-type oxidoreductase family.</text>
</comment>
<dbReference type="OrthoDB" id="300709at2759"/>
<dbReference type="CDD" id="cd05251">
    <property type="entry name" value="NmrA_like_SDR_a"/>
    <property type="match status" value="1"/>
</dbReference>
<dbReference type="InterPro" id="IPR036291">
    <property type="entry name" value="NAD(P)-bd_dom_sf"/>
</dbReference>
<dbReference type="Gene3D" id="3.90.25.10">
    <property type="entry name" value="UDP-galactose 4-epimerase, domain 1"/>
    <property type="match status" value="1"/>
</dbReference>
<keyword evidence="5" id="KW-1185">Reference proteome</keyword>
<dbReference type="GO" id="GO:0005634">
    <property type="term" value="C:nucleus"/>
    <property type="evidence" value="ECO:0007669"/>
    <property type="project" value="TreeGrafter"/>
</dbReference>
<dbReference type="AlphaFoldDB" id="A0A8E2JW29"/>
<evidence type="ECO:0000259" key="3">
    <source>
        <dbReference type="Pfam" id="PF05368"/>
    </source>
</evidence>
<dbReference type="InterPro" id="IPR051164">
    <property type="entry name" value="NmrA-like_oxidored"/>
</dbReference>
<dbReference type="Proteomes" id="UP000250140">
    <property type="component" value="Unassembled WGS sequence"/>
</dbReference>
<evidence type="ECO:0000313" key="4">
    <source>
        <dbReference type="EMBL" id="OCL11810.1"/>
    </source>
</evidence>
<protein>
    <submittedName>
        <fullName evidence="4">NAD(P)-binding protein</fullName>
    </submittedName>
</protein>
<accession>A0A8E2JW29</accession>
<gene>
    <name evidence="4" type="ORF">AOQ84DRAFT_430208</name>
</gene>
<dbReference type="SUPFAM" id="SSF51735">
    <property type="entry name" value="NAD(P)-binding Rossmann-fold domains"/>
    <property type="match status" value="1"/>
</dbReference>
<evidence type="ECO:0000256" key="2">
    <source>
        <dbReference type="ARBA" id="ARBA00022857"/>
    </source>
</evidence>
<organism evidence="4 5">
    <name type="scientific">Glonium stellatum</name>
    <dbReference type="NCBI Taxonomy" id="574774"/>
    <lineage>
        <taxon>Eukaryota</taxon>
        <taxon>Fungi</taxon>
        <taxon>Dikarya</taxon>
        <taxon>Ascomycota</taxon>
        <taxon>Pezizomycotina</taxon>
        <taxon>Dothideomycetes</taxon>
        <taxon>Pleosporomycetidae</taxon>
        <taxon>Gloniales</taxon>
        <taxon>Gloniaceae</taxon>
        <taxon>Glonium</taxon>
    </lineage>
</organism>
<dbReference type="Pfam" id="PF05368">
    <property type="entry name" value="NmrA"/>
    <property type="match status" value="1"/>
</dbReference>
<keyword evidence="2" id="KW-0521">NADP</keyword>
<dbReference type="InterPro" id="IPR008030">
    <property type="entry name" value="NmrA-like"/>
</dbReference>